<dbReference type="EC" id="3.2.1.39" evidence="3"/>
<dbReference type="Pfam" id="PF00652">
    <property type="entry name" value="Ricin_B_lectin"/>
    <property type="match status" value="1"/>
</dbReference>
<comment type="subcellular location">
    <subcellularLocation>
        <location evidence="2">Cell membrane</location>
    </subcellularLocation>
</comment>
<dbReference type="Proteomes" id="UP000294530">
    <property type="component" value="Unassembled WGS sequence"/>
</dbReference>
<evidence type="ECO:0000256" key="11">
    <source>
        <dbReference type="ARBA" id="ARBA00037649"/>
    </source>
</evidence>
<evidence type="ECO:0000256" key="9">
    <source>
        <dbReference type="ARBA" id="ARBA00023316"/>
    </source>
</evidence>
<feature type="domain" description="Ricin B lectin" evidence="15">
    <location>
        <begin position="311"/>
        <end position="438"/>
    </location>
</feature>
<dbReference type="Gene3D" id="3.20.20.80">
    <property type="entry name" value="Glycosidases"/>
    <property type="match status" value="1"/>
</dbReference>
<evidence type="ECO:0000256" key="1">
    <source>
        <dbReference type="ARBA" id="ARBA00000382"/>
    </source>
</evidence>
<keyword evidence="7" id="KW-0325">Glycoprotein</keyword>
<dbReference type="Gene3D" id="2.80.10.50">
    <property type="match status" value="1"/>
</dbReference>
<comment type="catalytic activity">
    <reaction evidence="1">
        <text>Hydrolysis of (1-&gt;3)-beta-D-glucosidic linkages in (1-&gt;3)-beta-D-glucans.</text>
        <dbReference type="EC" id="3.2.1.39"/>
    </reaction>
</comment>
<comment type="caution">
    <text evidence="16">The sequence shown here is derived from an EMBL/GenBank/DDBJ whole genome shotgun (WGS) entry which is preliminary data.</text>
</comment>
<dbReference type="InterPro" id="IPR035992">
    <property type="entry name" value="Ricin_B-like_lectins"/>
</dbReference>
<evidence type="ECO:0000256" key="6">
    <source>
        <dbReference type="ARBA" id="ARBA00023136"/>
    </source>
</evidence>
<keyword evidence="17" id="KW-1185">Reference proteome</keyword>
<keyword evidence="14" id="KW-0732">Signal</keyword>
<comment type="function">
    <text evidence="11">Glucanases play a role in cell expansion during growth, in cell-cell fusion during mating, and in spore release during sporulation. This enzyme may be involved in beta-glucan degradation. Active on laminarin and lichenan.</text>
</comment>
<evidence type="ECO:0000256" key="8">
    <source>
        <dbReference type="ARBA" id="ARBA00023277"/>
    </source>
</evidence>
<evidence type="ECO:0000256" key="13">
    <source>
        <dbReference type="ARBA" id="ARBA00043078"/>
    </source>
</evidence>
<gene>
    <name evidence="16" type="ORF">CCR75_006564</name>
</gene>
<dbReference type="GO" id="GO:0000272">
    <property type="term" value="P:polysaccharide catabolic process"/>
    <property type="evidence" value="ECO:0007669"/>
    <property type="project" value="UniProtKB-KW"/>
</dbReference>
<evidence type="ECO:0000313" key="17">
    <source>
        <dbReference type="Proteomes" id="UP000294530"/>
    </source>
</evidence>
<dbReference type="PROSITE" id="PS50231">
    <property type="entry name" value="RICIN_B_LECTIN"/>
    <property type="match status" value="1"/>
</dbReference>
<dbReference type="SUPFAM" id="SSF50370">
    <property type="entry name" value="Ricin B-like lectins"/>
    <property type="match status" value="1"/>
</dbReference>
<keyword evidence="10" id="KW-0624">Polysaccharide degradation</keyword>
<keyword evidence="5" id="KW-0378">Hydrolase</keyword>
<dbReference type="SUPFAM" id="SSF51445">
    <property type="entry name" value="(Trans)glycosidases"/>
    <property type="match status" value="1"/>
</dbReference>
<dbReference type="InterPro" id="IPR050732">
    <property type="entry name" value="Beta-glucan_modifiers"/>
</dbReference>
<keyword evidence="6" id="KW-0472">Membrane</keyword>
<name>A0A976FJR0_BRELC</name>
<reference evidence="16 17" key="1">
    <citation type="journal article" date="2021" name="Genome Biol.">
        <title>AFLAP: assembly-free linkage analysis pipeline using k-mers from genome sequencing data.</title>
        <authorList>
            <person name="Fletcher K."/>
            <person name="Zhang L."/>
            <person name="Gil J."/>
            <person name="Han R."/>
            <person name="Cavanaugh K."/>
            <person name="Michelmore R."/>
        </authorList>
    </citation>
    <scope>NUCLEOTIDE SEQUENCE [LARGE SCALE GENOMIC DNA]</scope>
    <source>
        <strain evidence="16 17">SF5</strain>
    </source>
</reference>
<protein>
    <recommendedName>
        <fullName evidence="3">glucan endo-1,3-beta-D-glucosidase</fullName>
        <ecNumber evidence="3">3.2.1.39</ecNumber>
    </recommendedName>
    <alternativeName>
        <fullName evidence="13">Endo-1,3-beta-glucanase btgC</fullName>
    </alternativeName>
    <alternativeName>
        <fullName evidence="12">Laminarinase btgC</fullName>
    </alternativeName>
</protein>
<dbReference type="GO" id="GO:0071555">
    <property type="term" value="P:cell wall organization"/>
    <property type="evidence" value="ECO:0007669"/>
    <property type="project" value="UniProtKB-KW"/>
</dbReference>
<keyword evidence="8" id="KW-0119">Carbohydrate metabolism</keyword>
<evidence type="ECO:0000256" key="12">
    <source>
        <dbReference type="ARBA" id="ARBA00042373"/>
    </source>
</evidence>
<dbReference type="InterPro" id="IPR000772">
    <property type="entry name" value="Ricin_B_lectin"/>
</dbReference>
<dbReference type="SMART" id="SM00458">
    <property type="entry name" value="RICIN"/>
    <property type="match status" value="1"/>
</dbReference>
<dbReference type="GO" id="GO:0042973">
    <property type="term" value="F:glucan endo-1,3-beta-D-glucosidase activity"/>
    <property type="evidence" value="ECO:0007669"/>
    <property type="project" value="UniProtKB-EC"/>
</dbReference>
<dbReference type="AlphaFoldDB" id="A0A976FJR0"/>
<evidence type="ECO:0000259" key="15">
    <source>
        <dbReference type="SMART" id="SM00458"/>
    </source>
</evidence>
<dbReference type="InterPro" id="IPR017853">
    <property type="entry name" value="GH"/>
</dbReference>
<dbReference type="OrthoDB" id="77201at2759"/>
<evidence type="ECO:0000256" key="4">
    <source>
        <dbReference type="ARBA" id="ARBA00022475"/>
    </source>
</evidence>
<feature type="chain" id="PRO_5037663105" description="glucan endo-1,3-beta-D-glucosidase" evidence="14">
    <location>
        <begin position="23"/>
        <end position="443"/>
    </location>
</feature>
<dbReference type="GO" id="GO:0005886">
    <property type="term" value="C:plasma membrane"/>
    <property type="evidence" value="ECO:0007669"/>
    <property type="project" value="UniProtKB-SubCell"/>
</dbReference>
<keyword evidence="9" id="KW-0961">Cell wall biogenesis/degradation</keyword>
<evidence type="ECO:0000256" key="14">
    <source>
        <dbReference type="SAM" id="SignalP"/>
    </source>
</evidence>
<evidence type="ECO:0000313" key="16">
    <source>
        <dbReference type="EMBL" id="TDH67774.1"/>
    </source>
</evidence>
<dbReference type="PANTHER" id="PTHR16631">
    <property type="entry name" value="GLUCAN 1,3-BETA-GLUCOSIDASE"/>
    <property type="match status" value="1"/>
</dbReference>
<accession>A0A976FJR0</accession>
<evidence type="ECO:0000256" key="3">
    <source>
        <dbReference type="ARBA" id="ARBA00012780"/>
    </source>
</evidence>
<keyword evidence="4" id="KW-1003">Cell membrane</keyword>
<organism evidence="16 17">
    <name type="scientific">Bremia lactucae</name>
    <name type="common">Lettuce downy mildew</name>
    <dbReference type="NCBI Taxonomy" id="4779"/>
    <lineage>
        <taxon>Eukaryota</taxon>
        <taxon>Sar</taxon>
        <taxon>Stramenopiles</taxon>
        <taxon>Oomycota</taxon>
        <taxon>Peronosporomycetes</taxon>
        <taxon>Peronosporales</taxon>
        <taxon>Peronosporaceae</taxon>
        <taxon>Bremia</taxon>
    </lineage>
</organism>
<evidence type="ECO:0000256" key="5">
    <source>
        <dbReference type="ARBA" id="ARBA00022801"/>
    </source>
</evidence>
<dbReference type="PANTHER" id="PTHR16631:SF17">
    <property type="entry name" value="GLUCAN ENDO-1,3-BETA-GLUCOSIDASE BTGC"/>
    <property type="match status" value="1"/>
</dbReference>
<dbReference type="RefSeq" id="XP_067817273.1">
    <property type="nucleotide sequence ID" value="XM_067964633.1"/>
</dbReference>
<proteinExistence type="predicted"/>
<dbReference type="GeneID" id="94350304"/>
<dbReference type="KEGG" id="blac:94350304"/>
<evidence type="ECO:0000256" key="7">
    <source>
        <dbReference type="ARBA" id="ARBA00023180"/>
    </source>
</evidence>
<evidence type="ECO:0000256" key="10">
    <source>
        <dbReference type="ARBA" id="ARBA00023326"/>
    </source>
</evidence>
<dbReference type="EMBL" id="SHOA02000187">
    <property type="protein sequence ID" value="TDH67774.1"/>
    <property type="molecule type" value="Genomic_DNA"/>
</dbReference>
<sequence length="443" mass="50662">MKLFLPTVAYSALFMFLGTSNALNVKVYGINYNMRQGADWEPEHIKCKSVEQVQKDMYALKQVTDRVRIYSLVDCNQAEHLLPAAKRAGLQVHLGIWTTKDHNYLLQEKANLARIIDLGLYDNNIIGLHVGSETIYRKEITAETAIAYMNEIRGYLRSRNIYTPVTIADVIDVYYEYPQIADAVDYYNVNEFAYWEGVDTNEGAAKTLDRIRAIRVKAYQTNKVMNLAEVGWSSGGYNKTTGDSSPASQAKFFSDFYKVATSVKMPYYWYTAFDSKWRVTNGGHDVEAYFGVFQEDDTMKRNFQDLTIELNTPRGILSDVTKLLLTEVNAGVVMTGKTNNRLEKEQQTWFFDFKTQQVRSQSGDRCLDAFQPWDGGKVHCYRCMDNEKNQKWAYEQSTGKLKHATYNGFCLDVDIAKNNLVQLYGCSPNNPNQKWTILDAASI</sequence>
<evidence type="ECO:0000256" key="2">
    <source>
        <dbReference type="ARBA" id="ARBA00004236"/>
    </source>
</evidence>
<feature type="signal peptide" evidence="14">
    <location>
        <begin position="1"/>
        <end position="22"/>
    </location>
</feature>